<reference evidence="4 5" key="1">
    <citation type="journal article" date="2023" name="BMC Biotechnol.">
        <title>Vitis rotundifolia cv Carlos genome sequencing.</title>
        <authorList>
            <person name="Huff M."/>
            <person name="Hulse-Kemp A."/>
            <person name="Scheffler B."/>
            <person name="Youngblood R."/>
            <person name="Simpson S."/>
            <person name="Babiker E."/>
            <person name="Staton M."/>
        </authorList>
    </citation>
    <scope>NUCLEOTIDE SEQUENCE [LARGE SCALE GENOMIC DNA]</scope>
    <source>
        <tissue evidence="4">Leaf</tissue>
    </source>
</reference>
<dbReference type="SUPFAM" id="SSF53098">
    <property type="entry name" value="Ribonuclease H-like"/>
    <property type="match status" value="1"/>
</dbReference>
<evidence type="ECO:0000313" key="5">
    <source>
        <dbReference type="Proteomes" id="UP001168098"/>
    </source>
</evidence>
<dbReference type="Pfam" id="PF13456">
    <property type="entry name" value="RVT_3"/>
    <property type="match status" value="1"/>
</dbReference>
<dbReference type="GO" id="GO:0004523">
    <property type="term" value="F:RNA-DNA hybrid ribonuclease activity"/>
    <property type="evidence" value="ECO:0007669"/>
    <property type="project" value="InterPro"/>
</dbReference>
<evidence type="ECO:0000313" key="4">
    <source>
        <dbReference type="EMBL" id="KAJ9702623.1"/>
    </source>
</evidence>
<feature type="domain" description="RNase H type-1" evidence="3">
    <location>
        <begin position="229"/>
        <end position="359"/>
    </location>
</feature>
<dbReference type="GO" id="GO:0003676">
    <property type="term" value="F:nucleic acid binding"/>
    <property type="evidence" value="ECO:0007669"/>
    <property type="project" value="InterPro"/>
</dbReference>
<dbReference type="GO" id="GO:0008270">
    <property type="term" value="F:zinc ion binding"/>
    <property type="evidence" value="ECO:0007669"/>
    <property type="project" value="UniProtKB-KW"/>
</dbReference>
<dbReference type="AlphaFoldDB" id="A0AA39DZJ6"/>
<organism evidence="4 5">
    <name type="scientific">Vitis rotundifolia</name>
    <name type="common">Muscadine grape</name>
    <dbReference type="NCBI Taxonomy" id="103349"/>
    <lineage>
        <taxon>Eukaryota</taxon>
        <taxon>Viridiplantae</taxon>
        <taxon>Streptophyta</taxon>
        <taxon>Embryophyta</taxon>
        <taxon>Tracheophyta</taxon>
        <taxon>Spermatophyta</taxon>
        <taxon>Magnoliopsida</taxon>
        <taxon>eudicotyledons</taxon>
        <taxon>Gunneridae</taxon>
        <taxon>Pentapetalae</taxon>
        <taxon>rosids</taxon>
        <taxon>Vitales</taxon>
        <taxon>Vitaceae</taxon>
        <taxon>Viteae</taxon>
        <taxon>Vitis</taxon>
    </lineage>
</organism>
<keyword evidence="1" id="KW-0863">Zinc-finger</keyword>
<accession>A0AA39DZJ6</accession>
<keyword evidence="5" id="KW-1185">Reference proteome</keyword>
<evidence type="ECO:0000259" key="2">
    <source>
        <dbReference type="PROSITE" id="PS50158"/>
    </source>
</evidence>
<dbReference type="EMBL" id="JARBHA010000004">
    <property type="protein sequence ID" value="KAJ9702623.1"/>
    <property type="molecule type" value="Genomic_DNA"/>
</dbReference>
<dbReference type="PROSITE" id="PS50879">
    <property type="entry name" value="RNASE_H_1"/>
    <property type="match status" value="1"/>
</dbReference>
<proteinExistence type="predicted"/>
<dbReference type="InterPro" id="IPR025558">
    <property type="entry name" value="DUF4283"/>
</dbReference>
<protein>
    <recommendedName>
        <fullName evidence="6">CCHC-type domain-containing protein</fullName>
    </recommendedName>
</protein>
<evidence type="ECO:0008006" key="6">
    <source>
        <dbReference type="Google" id="ProtNLM"/>
    </source>
</evidence>
<evidence type="ECO:0000259" key="3">
    <source>
        <dbReference type="PROSITE" id="PS50879"/>
    </source>
</evidence>
<dbReference type="InterPro" id="IPR002156">
    <property type="entry name" value="RNaseH_domain"/>
</dbReference>
<name>A0AA39DZJ6_VITRO</name>
<dbReference type="InterPro" id="IPR036397">
    <property type="entry name" value="RNaseH_sf"/>
</dbReference>
<dbReference type="PANTHER" id="PTHR47723:SF19">
    <property type="entry name" value="POLYNUCLEOTIDYL TRANSFERASE, RIBONUCLEASE H-LIKE SUPERFAMILY PROTEIN"/>
    <property type="match status" value="1"/>
</dbReference>
<dbReference type="PROSITE" id="PS50158">
    <property type="entry name" value="ZF_CCHC"/>
    <property type="match status" value="1"/>
</dbReference>
<gene>
    <name evidence="4" type="ORF">PVL29_004387</name>
</gene>
<keyword evidence="1" id="KW-0862">Zinc</keyword>
<feature type="domain" description="CCHC-type" evidence="2">
    <location>
        <begin position="174"/>
        <end position="187"/>
    </location>
</feature>
<dbReference type="Proteomes" id="UP001168098">
    <property type="component" value="Unassembled WGS sequence"/>
</dbReference>
<dbReference type="InterPro" id="IPR012337">
    <property type="entry name" value="RNaseH-like_sf"/>
</dbReference>
<dbReference type="InterPro" id="IPR044730">
    <property type="entry name" value="RNase_H-like_dom_plant"/>
</dbReference>
<dbReference type="CDD" id="cd06222">
    <property type="entry name" value="RNase_H_like"/>
    <property type="match status" value="1"/>
</dbReference>
<keyword evidence="1" id="KW-0479">Metal-binding</keyword>
<dbReference type="Pfam" id="PF14111">
    <property type="entry name" value="DUF4283"/>
    <property type="match status" value="1"/>
</dbReference>
<sequence>MEMELGEKRTNKNLIGKLLGNGPDSLNMGWILRTWRPRRGVRVTVLGNNFYLFSFDLEEDFLRAWARGTVFLGKQCLVVRRWHPKLEWDDRNMCCAQVWMRLSGLHYQELLSSKIISEIASELGQAIAIDSSDGEVSMCVEVDVNQPLVMEVMVEDGMGGGVWQPLQYEIPMLCFNCGRMDHQKEECVNYDPRGDGDDHEYGPHNMAPMKHAREPVFASLRYVSWRRPCSGWVKLNFDGAVKGRSQRGGAGGLLRDAEGEFMTAFATPVETTRPLFAEIYALREGLQLAVECGVEYLWIEGDSRIAIEMLNGWREAEAEEKALMVDSRNLMKRFKGVTARHVFREANQSADHLANLGVEAGVHQEWRSRCSPPPSLLPLLWRDLAGCLVPRLVL</sequence>
<dbReference type="InterPro" id="IPR053151">
    <property type="entry name" value="RNase_H-like"/>
</dbReference>
<comment type="caution">
    <text evidence="4">The sequence shown here is derived from an EMBL/GenBank/DDBJ whole genome shotgun (WGS) entry which is preliminary data.</text>
</comment>
<dbReference type="Gene3D" id="3.30.420.10">
    <property type="entry name" value="Ribonuclease H-like superfamily/Ribonuclease H"/>
    <property type="match status" value="1"/>
</dbReference>
<evidence type="ECO:0000256" key="1">
    <source>
        <dbReference type="PROSITE-ProRule" id="PRU00047"/>
    </source>
</evidence>
<dbReference type="InterPro" id="IPR001878">
    <property type="entry name" value="Znf_CCHC"/>
</dbReference>
<dbReference type="PANTHER" id="PTHR47723">
    <property type="entry name" value="OS05G0353850 PROTEIN"/>
    <property type="match status" value="1"/>
</dbReference>